<reference evidence="3" key="1">
    <citation type="submission" date="2017-02" db="UniProtKB">
        <authorList>
            <consortium name="WormBaseParasite"/>
        </authorList>
    </citation>
    <scope>IDENTIFICATION</scope>
</reference>
<protein>
    <submittedName>
        <fullName evidence="3">Deoxyribonuclease NucA/NucB</fullName>
    </submittedName>
</protein>
<evidence type="ECO:0000313" key="3">
    <source>
        <dbReference type="WBParaSite" id="NBR_0000073601-mRNA-1"/>
    </source>
</evidence>
<proteinExistence type="predicted"/>
<dbReference type="AlphaFoldDB" id="A0A0N4XDY4"/>
<evidence type="ECO:0000313" key="1">
    <source>
        <dbReference type="EMBL" id="VDL63695.1"/>
    </source>
</evidence>
<keyword evidence="2" id="KW-1185">Reference proteome</keyword>
<gene>
    <name evidence="1" type="ORF">NBR_LOCUS737</name>
</gene>
<evidence type="ECO:0000313" key="2">
    <source>
        <dbReference type="Proteomes" id="UP000271162"/>
    </source>
</evidence>
<name>A0A0N4XDY4_NIPBR</name>
<accession>A0A0N4XDY4</accession>
<dbReference type="WBParaSite" id="NBR_0000073601-mRNA-1">
    <property type="protein sequence ID" value="NBR_0000073601-mRNA-1"/>
    <property type="gene ID" value="NBR_0000073601"/>
</dbReference>
<sequence length="99" mass="10880">MRLFGRKGSYNCELEALARSSQDKDCYVPPVANPSNAQIYARVSSDDDTINGFIGPAFNLWDQAFESLANSAVTTTEVKYYAGASASNQLRNYVQVSSR</sequence>
<dbReference type="EMBL" id="UYSL01000400">
    <property type="protein sequence ID" value="VDL63695.1"/>
    <property type="molecule type" value="Genomic_DNA"/>
</dbReference>
<dbReference type="Proteomes" id="UP000271162">
    <property type="component" value="Unassembled WGS sequence"/>
</dbReference>
<organism evidence="3">
    <name type="scientific">Nippostrongylus brasiliensis</name>
    <name type="common">Rat hookworm</name>
    <dbReference type="NCBI Taxonomy" id="27835"/>
    <lineage>
        <taxon>Eukaryota</taxon>
        <taxon>Metazoa</taxon>
        <taxon>Ecdysozoa</taxon>
        <taxon>Nematoda</taxon>
        <taxon>Chromadorea</taxon>
        <taxon>Rhabditida</taxon>
        <taxon>Rhabditina</taxon>
        <taxon>Rhabditomorpha</taxon>
        <taxon>Strongyloidea</taxon>
        <taxon>Heligmosomidae</taxon>
        <taxon>Nippostrongylus</taxon>
    </lineage>
</organism>
<reference evidence="1 2" key="2">
    <citation type="submission" date="2018-11" db="EMBL/GenBank/DDBJ databases">
        <authorList>
            <consortium name="Pathogen Informatics"/>
        </authorList>
    </citation>
    <scope>NUCLEOTIDE SEQUENCE [LARGE SCALE GENOMIC DNA]</scope>
</reference>